<dbReference type="Proteomes" id="UP000730161">
    <property type="component" value="Unassembled WGS sequence"/>
</dbReference>
<protein>
    <submittedName>
        <fullName evidence="1">Uncharacterized protein</fullName>
    </submittedName>
</protein>
<gene>
    <name evidence="1" type="ORF">RJ53_10025</name>
</gene>
<dbReference type="AlphaFoldDB" id="A0A8J8B7L3"/>
<reference evidence="1" key="1">
    <citation type="submission" date="2014-12" db="EMBL/GenBank/DDBJ databases">
        <authorList>
            <person name="Huang H.-H."/>
            <person name="Chen S.-C."/>
            <person name="Lai M.-C."/>
        </authorList>
    </citation>
    <scope>NUCLEOTIDE SEQUENCE</scope>
    <source>
        <strain evidence="1">K1F9705b</strain>
    </source>
</reference>
<evidence type="ECO:0000313" key="2">
    <source>
        <dbReference type="Proteomes" id="UP000730161"/>
    </source>
</evidence>
<dbReference type="OrthoDB" id="115193at2157"/>
<dbReference type="EMBL" id="JWHL01000020">
    <property type="protein sequence ID" value="MBR1369792.1"/>
    <property type="molecule type" value="Genomic_DNA"/>
</dbReference>
<keyword evidence="2" id="KW-1185">Reference proteome</keyword>
<accession>A0A8J8B7L3</accession>
<dbReference type="RefSeq" id="WP_211531539.1">
    <property type="nucleotide sequence ID" value="NZ_JWHL01000020.1"/>
</dbReference>
<sequence length="68" mass="7906">MKKTISEIRKEGICALSKALGPVDMARFIQSYESGSGDYPKERHEWLPDDTEALNQRLLEREKQRKKV</sequence>
<organism evidence="1 2">
    <name type="scientific">Methanocalculus chunghsingensis</name>
    <dbReference type="NCBI Taxonomy" id="156457"/>
    <lineage>
        <taxon>Archaea</taxon>
        <taxon>Methanobacteriati</taxon>
        <taxon>Methanobacteriota</taxon>
        <taxon>Stenosarchaea group</taxon>
        <taxon>Methanomicrobia</taxon>
        <taxon>Methanomicrobiales</taxon>
        <taxon>Methanocalculaceae</taxon>
        <taxon>Methanocalculus</taxon>
    </lineage>
</organism>
<proteinExistence type="predicted"/>
<evidence type="ECO:0000313" key="1">
    <source>
        <dbReference type="EMBL" id="MBR1369792.1"/>
    </source>
</evidence>
<comment type="caution">
    <text evidence="1">The sequence shown here is derived from an EMBL/GenBank/DDBJ whole genome shotgun (WGS) entry which is preliminary data.</text>
</comment>
<name>A0A8J8B7L3_9EURY</name>